<organism evidence="1 2">
    <name type="scientific">Lipingzhangella halophila</name>
    <dbReference type="NCBI Taxonomy" id="1783352"/>
    <lineage>
        <taxon>Bacteria</taxon>
        <taxon>Bacillati</taxon>
        <taxon>Actinomycetota</taxon>
        <taxon>Actinomycetes</taxon>
        <taxon>Streptosporangiales</taxon>
        <taxon>Nocardiopsidaceae</taxon>
        <taxon>Lipingzhangella</taxon>
    </lineage>
</organism>
<dbReference type="EMBL" id="JACHJT010000002">
    <property type="protein sequence ID" value="MBB4935301.1"/>
    <property type="molecule type" value="Genomic_DNA"/>
</dbReference>
<gene>
    <name evidence="1" type="ORF">F4561_006195</name>
</gene>
<sequence>MFGAENVLSVTLAAARRRAGALAPAKGRFPQNRRAFAAPVAWVTSGTRSDYWGLAHPPSSLLSSGAHPSATSTG</sequence>
<proteinExistence type="predicted"/>
<comment type="caution">
    <text evidence="1">The sequence shown here is derived from an EMBL/GenBank/DDBJ whole genome shotgun (WGS) entry which is preliminary data.</text>
</comment>
<evidence type="ECO:0000313" key="2">
    <source>
        <dbReference type="Proteomes" id="UP000523007"/>
    </source>
</evidence>
<keyword evidence="2" id="KW-1185">Reference proteome</keyword>
<reference evidence="1 2" key="1">
    <citation type="submission" date="2020-08" db="EMBL/GenBank/DDBJ databases">
        <title>Sequencing the genomes of 1000 actinobacteria strains.</title>
        <authorList>
            <person name="Klenk H.-P."/>
        </authorList>
    </citation>
    <scope>NUCLEOTIDE SEQUENCE [LARGE SCALE GENOMIC DNA]</scope>
    <source>
        <strain evidence="1 2">DSM 102030</strain>
    </source>
</reference>
<evidence type="ECO:0000313" key="1">
    <source>
        <dbReference type="EMBL" id="MBB4935301.1"/>
    </source>
</evidence>
<dbReference type="Proteomes" id="UP000523007">
    <property type="component" value="Unassembled WGS sequence"/>
</dbReference>
<protein>
    <submittedName>
        <fullName evidence="1">Uncharacterized protein</fullName>
    </submittedName>
</protein>
<dbReference type="AlphaFoldDB" id="A0A7W7RNM9"/>
<dbReference type="RefSeq" id="WP_184585050.1">
    <property type="nucleotide sequence ID" value="NZ_JACHJT010000002.1"/>
</dbReference>
<name>A0A7W7RNM9_9ACTN</name>
<accession>A0A7W7RNM9</accession>